<dbReference type="GO" id="GO:0016787">
    <property type="term" value="F:hydrolase activity"/>
    <property type="evidence" value="ECO:0007669"/>
    <property type="project" value="UniProtKB-KW"/>
</dbReference>
<dbReference type="InterPro" id="IPR023365">
    <property type="entry name" value="Sortase_dom-sf"/>
</dbReference>
<dbReference type="SUPFAM" id="SSF63817">
    <property type="entry name" value="Sortase"/>
    <property type="match status" value="1"/>
</dbReference>
<dbReference type="RefSeq" id="WP_112768841.1">
    <property type="nucleotide sequence ID" value="NZ_CP063191.1"/>
</dbReference>
<dbReference type="Proteomes" id="UP000251047">
    <property type="component" value="Unassembled WGS sequence"/>
</dbReference>
<feature type="region of interest" description="Disordered" evidence="2">
    <location>
        <begin position="36"/>
        <end position="65"/>
    </location>
</feature>
<dbReference type="Pfam" id="PF04203">
    <property type="entry name" value="Sortase"/>
    <property type="match status" value="1"/>
</dbReference>
<name>A0A364VDM7_9CORY</name>
<comment type="caution">
    <text evidence="3">The sequence shown here is derived from an EMBL/GenBank/DDBJ whole genome shotgun (WGS) entry which is preliminary data.</text>
</comment>
<reference evidence="3 4" key="1">
    <citation type="journal article" date="2018" name="Syst. Appl. Microbiol.">
        <title>Corynebacterium heidelbergense sp. nov., isolated from the preen glands of Egyptian geese (Alopochen aegyptiacus).</title>
        <authorList>
            <person name="Braun M.S."/>
            <person name="Wang E."/>
            <person name="Zimmermann S."/>
            <person name="Wink M."/>
        </authorList>
    </citation>
    <scope>NUCLEOTIDE SEQUENCE [LARGE SCALE GENOMIC DNA]</scope>
    <source>
        <strain evidence="3 4">DSM 104638</strain>
    </source>
</reference>
<dbReference type="Gene3D" id="2.40.260.10">
    <property type="entry name" value="Sortase"/>
    <property type="match status" value="1"/>
</dbReference>
<feature type="compositionally biased region" description="Low complexity" evidence="2">
    <location>
        <begin position="42"/>
        <end position="54"/>
    </location>
</feature>
<gene>
    <name evidence="3" type="ORF">CWC39_01945</name>
</gene>
<evidence type="ECO:0000256" key="1">
    <source>
        <dbReference type="ARBA" id="ARBA00022801"/>
    </source>
</evidence>
<accession>A0A364VDM7</accession>
<dbReference type="AlphaFoldDB" id="A0A364VDM7"/>
<protein>
    <submittedName>
        <fullName evidence="3">Sortase</fullName>
    </submittedName>
</protein>
<dbReference type="CDD" id="cd05829">
    <property type="entry name" value="Sortase_F"/>
    <property type="match status" value="1"/>
</dbReference>
<evidence type="ECO:0000313" key="4">
    <source>
        <dbReference type="Proteomes" id="UP000251047"/>
    </source>
</evidence>
<dbReference type="OrthoDB" id="525039at2"/>
<organism evidence="3 4">
    <name type="scientific">Corynebacterium heidelbergense</name>
    <dbReference type="NCBI Taxonomy" id="2055947"/>
    <lineage>
        <taxon>Bacteria</taxon>
        <taxon>Bacillati</taxon>
        <taxon>Actinomycetota</taxon>
        <taxon>Actinomycetes</taxon>
        <taxon>Mycobacteriales</taxon>
        <taxon>Corynebacteriaceae</taxon>
        <taxon>Corynebacterium</taxon>
    </lineage>
</organism>
<proteinExistence type="predicted"/>
<evidence type="ECO:0000313" key="3">
    <source>
        <dbReference type="EMBL" id="RAV34666.1"/>
    </source>
</evidence>
<dbReference type="EMBL" id="PHQP01000008">
    <property type="protein sequence ID" value="RAV34666.1"/>
    <property type="molecule type" value="Genomic_DNA"/>
</dbReference>
<evidence type="ECO:0000256" key="2">
    <source>
        <dbReference type="SAM" id="MobiDB-lite"/>
    </source>
</evidence>
<dbReference type="InterPro" id="IPR005754">
    <property type="entry name" value="Sortase"/>
</dbReference>
<keyword evidence="1" id="KW-0378">Hydrolase</keyword>
<sequence length="209" mass="22267">MKSASGSFSKILLALSAILILAAGVLYFRGQPNEVESPDGRAAATADDTTAEAAEGTEQPPLGAPEALTVPEWNVDMPVVPVGVDEKSEMAIPEDPGVAGWYKFGPDLDSPAGSIVLAAHVDGRESGTGPFARLKELREGDEIRLRNRTGTQTFSIEQVEEKPKDQIDFQEVFDRTGPLRLKLITCGGPFDAAARNYTDNIIATAVPKS</sequence>
<dbReference type="InterPro" id="IPR042001">
    <property type="entry name" value="Sortase_F"/>
</dbReference>